<evidence type="ECO:0000256" key="9">
    <source>
        <dbReference type="SAM" id="SignalP"/>
    </source>
</evidence>
<dbReference type="InterPro" id="IPR051906">
    <property type="entry name" value="TolC-like"/>
</dbReference>
<feature type="chain" id="PRO_5047400148" evidence="9">
    <location>
        <begin position="25"/>
        <end position="469"/>
    </location>
</feature>
<evidence type="ECO:0000256" key="4">
    <source>
        <dbReference type="ARBA" id="ARBA00022452"/>
    </source>
</evidence>
<evidence type="ECO:0000313" key="11">
    <source>
        <dbReference type="Proteomes" id="UP000634455"/>
    </source>
</evidence>
<dbReference type="NCBIfam" id="TIGR01844">
    <property type="entry name" value="type_I_sec_TolC"/>
    <property type="match status" value="1"/>
</dbReference>
<sequence>MKTTMKAILLATGLTLASPIAALADGVSLQSILAQAYNNSDQLTLTRSQLRQADEGVAQARSLWKPTLDGDVSVGASRSWGHSNSAVDGSRVTTKGTTNSKNVGITASQMLYDGGRANAGIESARMQVLAQRQNLIDVEQTVLLGAVVAFFDVQRDQRAVGLAQNNVRVLNEQVRAAQDRFDVGEVTRTDVSQTQARLASAVSNLELAKGNLRNSQQSFRSAVGISPTSLHTPSSTPKLPNSARAAEQIATNGHPRILAAQFAVKAAQYDLEQAKLNRHPTVSASISADVDRSNRATGDSESLTASIGASVPIYQGGRLDSDRRISLASLQNAEANVQLASLTTRQNVNSAYVNWQTSIAAKKAVQSQIRSARIAFEGVREEAKLGARTTLDVLDAEQELLTAQSNLIAANRNEFVAAYQVLSEMGLLTADNLKLAVNQYNPDVNYTRVNGKSKLGEKRLKLLDKLQNR</sequence>
<evidence type="ECO:0000256" key="6">
    <source>
        <dbReference type="ARBA" id="ARBA00023136"/>
    </source>
</evidence>
<dbReference type="EMBL" id="BMZF01000010">
    <property type="protein sequence ID" value="GHA60349.1"/>
    <property type="molecule type" value="Genomic_DNA"/>
</dbReference>
<protein>
    <submittedName>
        <fullName evidence="10">Transporter</fullName>
    </submittedName>
</protein>
<feature type="compositionally biased region" description="Low complexity" evidence="8">
    <location>
        <begin position="226"/>
        <end position="240"/>
    </location>
</feature>
<proteinExistence type="inferred from homology"/>
<accession>A0ABQ3D762</accession>
<dbReference type="PANTHER" id="PTHR30026:SF22">
    <property type="entry name" value="OUTER MEMBRANE EFFLUX PROTEIN"/>
    <property type="match status" value="1"/>
</dbReference>
<dbReference type="InterPro" id="IPR003423">
    <property type="entry name" value="OMP_efflux"/>
</dbReference>
<dbReference type="Proteomes" id="UP000634455">
    <property type="component" value="Unassembled WGS sequence"/>
</dbReference>
<evidence type="ECO:0000256" key="2">
    <source>
        <dbReference type="ARBA" id="ARBA00007613"/>
    </source>
</evidence>
<feature type="region of interest" description="Disordered" evidence="8">
    <location>
        <begin position="220"/>
        <end position="246"/>
    </location>
</feature>
<dbReference type="SUPFAM" id="SSF56954">
    <property type="entry name" value="Outer membrane efflux proteins (OEP)"/>
    <property type="match status" value="1"/>
</dbReference>
<evidence type="ECO:0000256" key="5">
    <source>
        <dbReference type="ARBA" id="ARBA00022692"/>
    </source>
</evidence>
<keyword evidence="5" id="KW-0812">Transmembrane</keyword>
<evidence type="ECO:0000313" key="10">
    <source>
        <dbReference type="EMBL" id="GHA60349.1"/>
    </source>
</evidence>
<dbReference type="InterPro" id="IPR010130">
    <property type="entry name" value="T1SS_OMP_TolC"/>
</dbReference>
<dbReference type="PANTHER" id="PTHR30026">
    <property type="entry name" value="OUTER MEMBRANE PROTEIN TOLC"/>
    <property type="match status" value="1"/>
</dbReference>
<comment type="caution">
    <text evidence="10">The sequence shown here is derived from an EMBL/GenBank/DDBJ whole genome shotgun (WGS) entry which is preliminary data.</text>
</comment>
<comment type="subcellular location">
    <subcellularLocation>
        <location evidence="1">Cell outer membrane</location>
    </subcellularLocation>
</comment>
<keyword evidence="7" id="KW-0998">Cell outer membrane</keyword>
<evidence type="ECO:0000256" key="8">
    <source>
        <dbReference type="SAM" id="MobiDB-lite"/>
    </source>
</evidence>
<organism evidence="10 11">
    <name type="scientific">Paramylibacter ulvae</name>
    <dbReference type="NCBI Taxonomy" id="1651968"/>
    <lineage>
        <taxon>Bacteria</taxon>
        <taxon>Pseudomonadati</taxon>
        <taxon>Pseudomonadota</taxon>
        <taxon>Alphaproteobacteria</taxon>
        <taxon>Rhodobacterales</taxon>
        <taxon>Paracoccaceae</taxon>
        <taxon>Paramylibacter</taxon>
    </lineage>
</organism>
<comment type="similarity">
    <text evidence="2">Belongs to the outer membrane factor (OMF) (TC 1.B.17) family.</text>
</comment>
<evidence type="ECO:0000256" key="7">
    <source>
        <dbReference type="ARBA" id="ARBA00023237"/>
    </source>
</evidence>
<keyword evidence="9" id="KW-0732">Signal</keyword>
<feature type="signal peptide" evidence="9">
    <location>
        <begin position="1"/>
        <end position="24"/>
    </location>
</feature>
<gene>
    <name evidence="10" type="ORF">GCM10008927_27350</name>
</gene>
<evidence type="ECO:0000256" key="1">
    <source>
        <dbReference type="ARBA" id="ARBA00004442"/>
    </source>
</evidence>
<dbReference type="Gene3D" id="1.20.1600.10">
    <property type="entry name" value="Outer membrane efflux proteins (OEP)"/>
    <property type="match status" value="1"/>
</dbReference>
<dbReference type="Pfam" id="PF02321">
    <property type="entry name" value="OEP"/>
    <property type="match status" value="2"/>
</dbReference>
<keyword evidence="11" id="KW-1185">Reference proteome</keyword>
<reference evidence="11" key="1">
    <citation type="journal article" date="2019" name="Int. J. Syst. Evol. Microbiol.">
        <title>The Global Catalogue of Microorganisms (GCM) 10K type strain sequencing project: providing services to taxonomists for standard genome sequencing and annotation.</title>
        <authorList>
            <consortium name="The Broad Institute Genomics Platform"/>
            <consortium name="The Broad Institute Genome Sequencing Center for Infectious Disease"/>
            <person name="Wu L."/>
            <person name="Ma J."/>
        </authorList>
    </citation>
    <scope>NUCLEOTIDE SEQUENCE [LARGE SCALE GENOMIC DNA]</scope>
    <source>
        <strain evidence="11">KCTC 32465</strain>
    </source>
</reference>
<dbReference type="RefSeq" id="WP_189641297.1">
    <property type="nucleotide sequence ID" value="NZ_BMZF01000010.1"/>
</dbReference>
<name>A0ABQ3D762_9RHOB</name>
<keyword evidence="3" id="KW-0813">Transport</keyword>
<keyword evidence="4" id="KW-1134">Transmembrane beta strand</keyword>
<keyword evidence="6" id="KW-0472">Membrane</keyword>
<evidence type="ECO:0000256" key="3">
    <source>
        <dbReference type="ARBA" id="ARBA00022448"/>
    </source>
</evidence>